<dbReference type="RefSeq" id="WP_104225222.1">
    <property type="nucleotide sequence ID" value="NZ_CP037977.1"/>
</dbReference>
<dbReference type="OrthoDB" id="5184890at2"/>
<gene>
    <name evidence="1" type="ORF">C5C51_06890</name>
</gene>
<organism evidence="1 2">
    <name type="scientific">Rathayibacter toxicus</name>
    <dbReference type="NCBI Taxonomy" id="145458"/>
    <lineage>
        <taxon>Bacteria</taxon>
        <taxon>Bacillati</taxon>
        <taxon>Actinomycetota</taxon>
        <taxon>Actinomycetes</taxon>
        <taxon>Micrococcales</taxon>
        <taxon>Microbacteriaceae</taxon>
        <taxon>Rathayibacter</taxon>
    </lineage>
</organism>
<dbReference type="EMBL" id="PSWU01000008">
    <property type="protein sequence ID" value="PPI14755.1"/>
    <property type="molecule type" value="Genomic_DNA"/>
</dbReference>
<accession>A0A2S5Y6H6</accession>
<evidence type="ECO:0000313" key="2">
    <source>
        <dbReference type="Proteomes" id="UP000237966"/>
    </source>
</evidence>
<comment type="caution">
    <text evidence="1">The sequence shown here is derived from an EMBL/GenBank/DDBJ whole genome shotgun (WGS) entry which is preliminary data.</text>
</comment>
<evidence type="ECO:0008006" key="3">
    <source>
        <dbReference type="Google" id="ProtNLM"/>
    </source>
</evidence>
<dbReference type="InterPro" id="IPR047880">
    <property type="entry name" value="MafI-like"/>
</dbReference>
<dbReference type="NCBIfam" id="NF033691">
    <property type="entry name" value="immunity_MafI"/>
    <property type="match status" value="1"/>
</dbReference>
<proteinExistence type="predicted"/>
<evidence type="ECO:0000313" key="1">
    <source>
        <dbReference type="EMBL" id="PPI14755.1"/>
    </source>
</evidence>
<dbReference type="Proteomes" id="UP000237966">
    <property type="component" value="Unassembled WGS sequence"/>
</dbReference>
<protein>
    <recommendedName>
        <fullName evidence="3">MafI family immunity protein</fullName>
    </recommendedName>
</protein>
<dbReference type="AlphaFoldDB" id="A0A2S5Y6H6"/>
<reference evidence="1 2" key="1">
    <citation type="submission" date="2018-02" db="EMBL/GenBank/DDBJ databases">
        <title>Bacteriophage NCPPB3778 and a type I-E CRISPR drive the evolution of the US Biological Select Agent, Rathayibacter toxicus.</title>
        <authorList>
            <person name="Davis E.W.II."/>
            <person name="Tabima J.F."/>
            <person name="Weisberg A.J."/>
            <person name="Lopes L.D."/>
            <person name="Wiseman M.S."/>
            <person name="Wiseman M.S."/>
            <person name="Pupko T."/>
            <person name="Belcher M.S."/>
            <person name="Sechler A.J."/>
            <person name="Tancos M.A."/>
            <person name="Schroeder B.K."/>
            <person name="Murray T.D."/>
            <person name="Luster D.G."/>
            <person name="Schneider W.L."/>
            <person name="Rogers E."/>
            <person name="Andreote F.D."/>
            <person name="Grunwald N.J."/>
            <person name="Putnam M.L."/>
            <person name="Chang J.H."/>
        </authorList>
    </citation>
    <scope>NUCLEOTIDE SEQUENCE [LARGE SCALE GENOMIC DNA]</scope>
    <source>
        <strain evidence="1 2">FH99</strain>
    </source>
</reference>
<name>A0A2S5Y6H6_9MICO</name>
<sequence>MSGSTVSPYEADLLQIISNLEDRLSPHEIAEAKDLVKHGEYAVCLEVIVRGLGEVDRPVPADILNKLREEGASWDLGEDICKGLIPE</sequence>